<dbReference type="InterPro" id="IPR004152">
    <property type="entry name" value="GAT_dom"/>
</dbReference>
<dbReference type="CDD" id="cd11805">
    <property type="entry name" value="SH3_GRB2_like_C"/>
    <property type="match status" value="1"/>
</dbReference>
<evidence type="ECO:0000256" key="8">
    <source>
        <dbReference type="ARBA" id="ARBA00022753"/>
    </source>
</evidence>
<evidence type="ECO:0000256" key="3">
    <source>
        <dbReference type="ARBA" id="ARBA00009666"/>
    </source>
</evidence>
<dbReference type="GO" id="GO:0035091">
    <property type="term" value="F:phosphatidylinositol binding"/>
    <property type="evidence" value="ECO:0007669"/>
    <property type="project" value="InterPro"/>
</dbReference>
<dbReference type="Pfam" id="PF03127">
    <property type="entry name" value="GAT"/>
    <property type="match status" value="1"/>
</dbReference>
<dbReference type="Pfam" id="PF00790">
    <property type="entry name" value="VHS"/>
    <property type="match status" value="1"/>
</dbReference>
<dbReference type="SMART" id="SM00326">
    <property type="entry name" value="SH3"/>
    <property type="match status" value="1"/>
</dbReference>
<keyword evidence="7" id="KW-0813">Transport</keyword>
<comment type="subcellular location">
    <subcellularLocation>
        <location evidence="2">Endosome membrane</location>
        <topology evidence="2">Peripheral membrane protein</topology>
        <orientation evidence="2">Cytoplasmic side</orientation>
    </subcellularLocation>
</comment>
<accession>A0A166A0G3</accession>
<keyword evidence="10" id="KW-0472">Membrane</keyword>
<feature type="compositionally biased region" description="Low complexity" evidence="12">
    <location>
        <begin position="255"/>
        <end position="266"/>
    </location>
</feature>
<keyword evidence="8" id="KW-0967">Endosome</keyword>
<feature type="domain" description="VHS" evidence="14">
    <location>
        <begin position="17"/>
        <end position="147"/>
    </location>
</feature>
<evidence type="ECO:0000256" key="10">
    <source>
        <dbReference type="ARBA" id="ARBA00023136"/>
    </source>
</evidence>
<dbReference type="Gene3D" id="2.30.30.40">
    <property type="entry name" value="SH3 Domains"/>
    <property type="match status" value="1"/>
</dbReference>
<dbReference type="Proteomes" id="UP000076532">
    <property type="component" value="Unassembled WGS sequence"/>
</dbReference>
<evidence type="ECO:0000256" key="4">
    <source>
        <dbReference type="ARBA" id="ARBA00017923"/>
    </source>
</evidence>
<keyword evidence="16" id="KW-1185">Reference proteome</keyword>
<dbReference type="CDD" id="cd16978">
    <property type="entry name" value="VHS_HSE1"/>
    <property type="match status" value="1"/>
</dbReference>
<name>A0A166A0G3_9AGAM</name>
<keyword evidence="9" id="KW-0653">Protein transport</keyword>
<evidence type="ECO:0000256" key="6">
    <source>
        <dbReference type="ARBA" id="ARBA00022443"/>
    </source>
</evidence>
<dbReference type="GO" id="GO:0033565">
    <property type="term" value="C:ESCRT-0 complex"/>
    <property type="evidence" value="ECO:0007669"/>
    <property type="project" value="TreeGrafter"/>
</dbReference>
<gene>
    <name evidence="15" type="ORF">FIBSPDRAFT_757179</name>
</gene>
<dbReference type="SMART" id="SM00288">
    <property type="entry name" value="VHS"/>
    <property type="match status" value="1"/>
</dbReference>
<feature type="compositionally biased region" description="Pro residues" evidence="12">
    <location>
        <begin position="267"/>
        <end position="277"/>
    </location>
</feature>
<protein>
    <recommendedName>
        <fullName evidence="4">Class E vacuolar protein-sorting machinery protein HSE1</fullName>
    </recommendedName>
    <alternativeName>
        <fullName evidence="5">Class E vacuolar protein-sorting machinery protein hse1</fullName>
    </alternativeName>
</protein>
<evidence type="ECO:0000256" key="1">
    <source>
        <dbReference type="ARBA" id="ARBA00002654"/>
    </source>
</evidence>
<evidence type="ECO:0000313" key="16">
    <source>
        <dbReference type="Proteomes" id="UP000076532"/>
    </source>
</evidence>
<dbReference type="PRINTS" id="PR00452">
    <property type="entry name" value="SH3DOMAIN"/>
</dbReference>
<dbReference type="CDD" id="cd21386">
    <property type="entry name" value="GAT_Hse1"/>
    <property type="match status" value="1"/>
</dbReference>
<feature type="region of interest" description="Disordered" evidence="12">
    <location>
        <begin position="212"/>
        <end position="286"/>
    </location>
</feature>
<dbReference type="SUPFAM" id="SSF50044">
    <property type="entry name" value="SH3-domain"/>
    <property type="match status" value="1"/>
</dbReference>
<dbReference type="InterPro" id="IPR036028">
    <property type="entry name" value="SH3-like_dom_sf"/>
</dbReference>
<evidence type="ECO:0000256" key="2">
    <source>
        <dbReference type="ARBA" id="ARBA00004125"/>
    </source>
</evidence>
<dbReference type="AlphaFoldDB" id="A0A166A0G3"/>
<dbReference type="PANTHER" id="PTHR45929:SF3">
    <property type="entry name" value="JAK PATHWAY SIGNAL TRANSDUCTION ADAPTOR MOLECULE"/>
    <property type="match status" value="1"/>
</dbReference>
<dbReference type="Pfam" id="PF00018">
    <property type="entry name" value="SH3_1"/>
    <property type="match status" value="1"/>
</dbReference>
<sequence length="451" mass="49688">MFKSGQPNPYDDIVNKTTDENLTDENWELILNLCDKVQDEGEQGARNVVAAVLKRLTHRIPNVQLYALSLAESLSKNCGVQLHRELASKAFTSGLEKLITDRNTHEKVKRRALVLIGVWTAEFADDPTLGIMEECYNNMKSKGYKFDAPQEAPPPTVDDEIRRKEEEELQRVLEMSVQDKGGRTAWADYSVAGTSRAGGSSSNLPAHAAANTAAASSANKPNVSTSKPSTGYTAPKYNAGYVPARTPSPKPQPASPVRAPVVVEPAPDSPQPTPQPPVQAQAQPQATNSVVTRVRALHTFEPTEPGELAFDKGDVIKVVDRGYQDWWRGQLKGRTGIFPVNYVEPMPEPTAAELAKEAEQEASVFMQAANVDKLLTMLRELDPAKDNLADNEDIQELYRSSMALRPKIVKLIDKYSQKRADLVSMNESFVKARTIFDQMMEDSLAKHSGCV</sequence>
<evidence type="ECO:0000256" key="12">
    <source>
        <dbReference type="SAM" id="MobiDB-lite"/>
    </source>
</evidence>
<dbReference type="PANTHER" id="PTHR45929">
    <property type="entry name" value="JAK PATHWAY SIGNAL TRANSDUCTION ADAPTOR MOLECULE"/>
    <property type="match status" value="1"/>
</dbReference>
<organism evidence="15 16">
    <name type="scientific">Athelia psychrophila</name>
    <dbReference type="NCBI Taxonomy" id="1759441"/>
    <lineage>
        <taxon>Eukaryota</taxon>
        <taxon>Fungi</taxon>
        <taxon>Dikarya</taxon>
        <taxon>Basidiomycota</taxon>
        <taxon>Agaricomycotina</taxon>
        <taxon>Agaricomycetes</taxon>
        <taxon>Agaricomycetidae</taxon>
        <taxon>Atheliales</taxon>
        <taxon>Atheliaceae</taxon>
        <taxon>Athelia</taxon>
    </lineage>
</organism>
<evidence type="ECO:0000256" key="5">
    <source>
        <dbReference type="ARBA" id="ARBA00018978"/>
    </source>
</evidence>
<dbReference type="SUPFAM" id="SSF48464">
    <property type="entry name" value="ENTH/VHS domain"/>
    <property type="match status" value="1"/>
</dbReference>
<evidence type="ECO:0000256" key="11">
    <source>
        <dbReference type="PROSITE-ProRule" id="PRU00192"/>
    </source>
</evidence>
<dbReference type="STRING" id="436010.A0A166A0G3"/>
<dbReference type="Gene3D" id="1.25.40.90">
    <property type="match status" value="1"/>
</dbReference>
<dbReference type="PROSITE" id="PS50002">
    <property type="entry name" value="SH3"/>
    <property type="match status" value="1"/>
</dbReference>
<dbReference type="InterPro" id="IPR050670">
    <property type="entry name" value="STAM"/>
</dbReference>
<feature type="domain" description="SH3" evidence="13">
    <location>
        <begin position="289"/>
        <end position="348"/>
    </location>
</feature>
<dbReference type="GO" id="GO:0010008">
    <property type="term" value="C:endosome membrane"/>
    <property type="evidence" value="ECO:0007669"/>
    <property type="project" value="UniProtKB-SubCell"/>
</dbReference>
<dbReference type="OrthoDB" id="10255964at2759"/>
<dbReference type="InterPro" id="IPR002014">
    <property type="entry name" value="VHS_dom"/>
</dbReference>
<keyword evidence="6 11" id="KW-0728">SH3 domain</keyword>
<evidence type="ECO:0000256" key="7">
    <source>
        <dbReference type="ARBA" id="ARBA00022448"/>
    </source>
</evidence>
<dbReference type="InterPro" id="IPR001452">
    <property type="entry name" value="SH3_domain"/>
</dbReference>
<feature type="compositionally biased region" description="Polar residues" evidence="12">
    <location>
        <begin position="220"/>
        <end position="232"/>
    </location>
</feature>
<evidence type="ECO:0000259" key="13">
    <source>
        <dbReference type="PROSITE" id="PS50002"/>
    </source>
</evidence>
<dbReference type="PROSITE" id="PS50330">
    <property type="entry name" value="UIM"/>
    <property type="match status" value="1"/>
</dbReference>
<comment type="function">
    <text evidence="1">Component of the ESCRT-0 complex which is the sorting receptor for ubiquitinated cargo proteins at the multivesicular body (MVB).</text>
</comment>
<evidence type="ECO:0000313" key="15">
    <source>
        <dbReference type="EMBL" id="KZP11119.1"/>
    </source>
</evidence>
<dbReference type="InterPro" id="IPR003903">
    <property type="entry name" value="UIM_dom"/>
</dbReference>
<dbReference type="EMBL" id="KV417668">
    <property type="protein sequence ID" value="KZP11119.1"/>
    <property type="molecule type" value="Genomic_DNA"/>
</dbReference>
<evidence type="ECO:0000256" key="9">
    <source>
        <dbReference type="ARBA" id="ARBA00022927"/>
    </source>
</evidence>
<proteinExistence type="inferred from homology"/>
<dbReference type="InterPro" id="IPR008942">
    <property type="entry name" value="ENTH_VHS"/>
</dbReference>
<dbReference type="GO" id="GO:0043130">
    <property type="term" value="F:ubiquitin binding"/>
    <property type="evidence" value="ECO:0007669"/>
    <property type="project" value="InterPro"/>
</dbReference>
<dbReference type="Gene3D" id="1.20.5.1940">
    <property type="match status" value="1"/>
</dbReference>
<evidence type="ECO:0000259" key="14">
    <source>
        <dbReference type="PROSITE" id="PS50179"/>
    </source>
</evidence>
<comment type="similarity">
    <text evidence="3">Belongs to the STAM family.</text>
</comment>
<dbReference type="SUPFAM" id="SSF89009">
    <property type="entry name" value="GAT-like domain"/>
    <property type="match status" value="1"/>
</dbReference>
<dbReference type="PROSITE" id="PS50179">
    <property type="entry name" value="VHS"/>
    <property type="match status" value="1"/>
</dbReference>
<reference evidence="15 16" key="1">
    <citation type="journal article" date="2016" name="Mol. Biol. Evol.">
        <title>Comparative Genomics of Early-Diverging Mushroom-Forming Fungi Provides Insights into the Origins of Lignocellulose Decay Capabilities.</title>
        <authorList>
            <person name="Nagy L.G."/>
            <person name="Riley R."/>
            <person name="Tritt A."/>
            <person name="Adam C."/>
            <person name="Daum C."/>
            <person name="Floudas D."/>
            <person name="Sun H."/>
            <person name="Yadav J.S."/>
            <person name="Pangilinan J."/>
            <person name="Larsson K.H."/>
            <person name="Matsuura K."/>
            <person name="Barry K."/>
            <person name="Labutti K."/>
            <person name="Kuo R."/>
            <person name="Ohm R.A."/>
            <person name="Bhattacharya S.S."/>
            <person name="Shirouzu T."/>
            <person name="Yoshinaga Y."/>
            <person name="Martin F.M."/>
            <person name="Grigoriev I.V."/>
            <person name="Hibbett D.S."/>
        </authorList>
    </citation>
    <scope>NUCLEOTIDE SEQUENCE [LARGE SCALE GENOMIC DNA]</scope>
    <source>
        <strain evidence="15 16">CBS 109695</strain>
    </source>
</reference>
<dbReference type="GO" id="GO:0043328">
    <property type="term" value="P:protein transport to vacuole involved in ubiquitin-dependent protein catabolic process via the multivesicular body sorting pathway"/>
    <property type="evidence" value="ECO:0007669"/>
    <property type="project" value="TreeGrafter"/>
</dbReference>